<feature type="compositionally biased region" description="Basic residues" evidence="1">
    <location>
        <begin position="1"/>
        <end position="21"/>
    </location>
</feature>
<dbReference type="RefSeq" id="XP_052129085.1">
    <property type="nucleotide sequence ID" value="XM_052273125.1"/>
</dbReference>
<evidence type="ECO:0000259" key="2">
    <source>
        <dbReference type="Pfam" id="PF21787"/>
    </source>
</evidence>
<evidence type="ECO:0000259" key="3">
    <source>
        <dbReference type="Pfam" id="PF21788"/>
    </source>
</evidence>
<gene>
    <name evidence="5" type="primary">LOC127750738</name>
</gene>
<dbReference type="AlphaFoldDB" id="A0A9C6X4P2"/>
<reference evidence="5" key="1">
    <citation type="submission" date="2025-08" db="UniProtKB">
        <authorList>
            <consortium name="RefSeq"/>
        </authorList>
    </citation>
    <scope>IDENTIFICATION</scope>
    <source>
        <tissue evidence="5">Whole organism</tissue>
    </source>
</reference>
<feature type="region of interest" description="Disordered" evidence="1">
    <location>
        <begin position="1"/>
        <end position="53"/>
    </location>
</feature>
<sequence>MPMKAKKKFTHVKTGKYHKSRGGSGASHAYGRPRSASPNSNQSSDFSDYGDCESDSSNATAEFIAAVSDISIISDDAASDGNVSEVTYVQFILLLVTYINTTRNVLMFIFFLQCSVSLDKSTCVDKPEDTVVPQDVLLSTIQLLKSVLPPNWILVADRDGFNCLKLSLGDDPSVQRNVRVTHSGVLRITVHRKELPPDLLKTLTRSWPSGLRLTSQSSKLFVDQVLRVVLAVRAYEVCAGADLQKYEEMWPSETSGQIDNNPYDEGRYVRTFRSSQCSMLLPVEKWSCAHSQQACERLRKKRKHFLEEVANSSTRNDNLTEAQKKQKLCQQQEALKNLKKQLHYYKSVNLELQSSGVNIDEKLGEYFAELVRQERLSPVMHLFLQQQLKSASKKSSKGMRWHPAMIRFALLIKSTSSAAYDAMRQTGMIHLPGERTLFDYSHAVPREEGLFTSKLNIVAGKVSEFPEKHQRFHNLLMDEIHICQKLVYRKSDGRLIGYVKLNEVEEELKQLEAAVQSSTLSDPDVATCILAFMLKGVSNNVKEVIAAYPSAAMKKEFLYDRVWEVIPACERRGIYILALVSDGCSVNRSFISMHTPATQSELHPGLVFDTKNPCSPDRNLYFIADPPHLLKTIRNNFAKSGTGKKCTRLLTKNGEFIVWKTIEKLYLGDADMSLRRCCKLNYQNVYLNGYSCMKVSYAAQVLSNSVAQDLKSRKIPGTSETVTFIKKANDFFDNVNGAWSLQGKKTANSRLDPYTSVDDPRFAELLEFEKYFLDWEDEVKVNAKIPQGSKGKAILSHQTLQGIYITVNAFIGAVKYLLNDVGIKFVNARVFCQDPLEQYFGKQRAAGGGGQNPTVDAFMNTDMKITIHRDLNTRKRSGNTQASTSHIDISDEKLAKLPRKKM</sequence>
<feature type="domain" description="Transposable element P transposase-like GTP-binding insertion" evidence="3">
    <location>
        <begin position="628"/>
        <end position="738"/>
    </location>
</feature>
<dbReference type="GeneID" id="127750738"/>
<evidence type="ECO:0000256" key="1">
    <source>
        <dbReference type="SAM" id="MobiDB-lite"/>
    </source>
</evidence>
<evidence type="ECO:0000313" key="4">
    <source>
        <dbReference type="Proteomes" id="UP000504606"/>
    </source>
</evidence>
<keyword evidence="4" id="KW-1185">Reference proteome</keyword>
<organism evidence="4 5">
    <name type="scientific">Frankliniella occidentalis</name>
    <name type="common">Western flower thrips</name>
    <name type="synonym">Euthrips occidentalis</name>
    <dbReference type="NCBI Taxonomy" id="133901"/>
    <lineage>
        <taxon>Eukaryota</taxon>
        <taxon>Metazoa</taxon>
        <taxon>Ecdysozoa</taxon>
        <taxon>Arthropoda</taxon>
        <taxon>Hexapoda</taxon>
        <taxon>Insecta</taxon>
        <taxon>Pterygota</taxon>
        <taxon>Neoptera</taxon>
        <taxon>Paraneoptera</taxon>
        <taxon>Thysanoptera</taxon>
        <taxon>Terebrantia</taxon>
        <taxon>Thripoidea</taxon>
        <taxon>Thripidae</taxon>
        <taxon>Frankliniella</taxon>
    </lineage>
</organism>
<feature type="compositionally biased region" description="Polar residues" evidence="1">
    <location>
        <begin position="36"/>
        <end position="46"/>
    </location>
</feature>
<name>A0A9C6X4P2_FRAOC</name>
<dbReference type="InterPro" id="IPR048366">
    <property type="entry name" value="TNP-like_GBD"/>
</dbReference>
<dbReference type="Pfam" id="PF21788">
    <property type="entry name" value="TNP-like_GBD"/>
    <property type="match status" value="1"/>
</dbReference>
<feature type="domain" description="Transposable element P transposase-like RNase H" evidence="2">
    <location>
        <begin position="448"/>
        <end position="591"/>
    </location>
</feature>
<dbReference type="KEGG" id="foc:127750738"/>
<dbReference type="Pfam" id="PF21787">
    <property type="entry name" value="TNP-like_RNaseH_N"/>
    <property type="match status" value="1"/>
</dbReference>
<proteinExistence type="predicted"/>
<dbReference type="InterPro" id="IPR048365">
    <property type="entry name" value="TNP-like_RNaseH_N"/>
</dbReference>
<dbReference type="Proteomes" id="UP000504606">
    <property type="component" value="Unplaced"/>
</dbReference>
<evidence type="ECO:0000313" key="5">
    <source>
        <dbReference type="RefSeq" id="XP_052129085.1"/>
    </source>
</evidence>
<protein>
    <submittedName>
        <fullName evidence="5">Uncharacterized protein LOC127750738 isoform X1</fullName>
    </submittedName>
</protein>
<accession>A0A9C6X4P2</accession>
<dbReference type="OrthoDB" id="8948150at2759"/>